<evidence type="ECO:0000256" key="1">
    <source>
        <dbReference type="ARBA" id="ARBA00022553"/>
    </source>
</evidence>
<evidence type="ECO:0000256" key="3">
    <source>
        <dbReference type="ARBA" id="ARBA00022679"/>
    </source>
</evidence>
<evidence type="ECO:0000313" key="5">
    <source>
        <dbReference type="EMBL" id="GLK52413.1"/>
    </source>
</evidence>
<dbReference type="Pfam" id="PF05724">
    <property type="entry name" value="TPMT"/>
    <property type="match status" value="1"/>
</dbReference>
<keyword evidence="6" id="KW-1185">Reference proteome</keyword>
<proteinExistence type="predicted"/>
<name>A0A9W6ILD4_9PROT</name>
<accession>A0A9W6ILD4</accession>
<dbReference type="Proteomes" id="UP001143486">
    <property type="component" value="Unassembled WGS sequence"/>
</dbReference>
<dbReference type="PROSITE" id="PS51585">
    <property type="entry name" value="SAM_MT_TPMT"/>
    <property type="match status" value="1"/>
</dbReference>
<gene>
    <name evidence="5" type="ORF">GCM10017621_19210</name>
</gene>
<dbReference type="PANTHER" id="PTHR32183:SF6">
    <property type="entry name" value="CYSTEINE SULFINATE DESULFINASE_CYSTEINE DESULFURASE AND RELATED ENZYMES"/>
    <property type="match status" value="1"/>
</dbReference>
<keyword evidence="1" id="KW-0597">Phosphoprotein</keyword>
<organism evidence="5 6">
    <name type="scientific">Maricaulis virginensis</name>
    <dbReference type="NCBI Taxonomy" id="144022"/>
    <lineage>
        <taxon>Bacteria</taxon>
        <taxon>Pseudomonadati</taxon>
        <taxon>Pseudomonadota</taxon>
        <taxon>Alphaproteobacteria</taxon>
        <taxon>Maricaulales</taxon>
        <taxon>Maricaulaceae</taxon>
        <taxon>Maricaulis</taxon>
    </lineage>
</organism>
<evidence type="ECO:0000256" key="2">
    <source>
        <dbReference type="ARBA" id="ARBA00022603"/>
    </source>
</evidence>
<dbReference type="InterPro" id="IPR008854">
    <property type="entry name" value="TPMT"/>
</dbReference>
<dbReference type="EMBL" id="BSFE01000004">
    <property type="protein sequence ID" value="GLK52413.1"/>
    <property type="molecule type" value="Genomic_DNA"/>
</dbReference>
<dbReference type="Gene3D" id="3.40.50.150">
    <property type="entry name" value="Vaccinia Virus protein VP39"/>
    <property type="match status" value="1"/>
</dbReference>
<keyword evidence="2 5" id="KW-0489">Methyltransferase</keyword>
<dbReference type="CDD" id="cd02440">
    <property type="entry name" value="AdoMet_MTases"/>
    <property type="match status" value="1"/>
</dbReference>
<dbReference type="GO" id="GO:0008757">
    <property type="term" value="F:S-adenosylmethionine-dependent methyltransferase activity"/>
    <property type="evidence" value="ECO:0007669"/>
    <property type="project" value="InterPro"/>
</dbReference>
<protein>
    <submittedName>
        <fullName evidence="5">SAM-dependent methyltransferase</fullName>
    </submittedName>
</protein>
<dbReference type="AlphaFoldDB" id="A0A9W6ILD4"/>
<dbReference type="SUPFAM" id="SSF53335">
    <property type="entry name" value="S-adenosyl-L-methionine-dependent methyltransferases"/>
    <property type="match status" value="1"/>
</dbReference>
<keyword evidence="4" id="KW-0949">S-adenosyl-L-methionine</keyword>
<sequence>MSGISEDRTPFDWETRFRDGDTPWERRQLHPAASHWLAEGVLAPGLSVIVPGCGRAPEVVAFAQAGLHVTAGDVAPTALAWQRDRLDAAGLEASLVEADLTQWRPDAPVDRVYEQTFLCAIPPRLREDYERAVHAWLKPGGRLLALFMQKAERGGPPYGCSLEAMHALFPAERWAWPDDNAFTAWPHPSLSGKPELAGVLVRR</sequence>
<evidence type="ECO:0000256" key="4">
    <source>
        <dbReference type="ARBA" id="ARBA00022691"/>
    </source>
</evidence>
<evidence type="ECO:0000313" key="6">
    <source>
        <dbReference type="Proteomes" id="UP001143486"/>
    </source>
</evidence>
<reference evidence="5" key="2">
    <citation type="submission" date="2023-01" db="EMBL/GenBank/DDBJ databases">
        <authorList>
            <person name="Sun Q."/>
            <person name="Evtushenko L."/>
        </authorList>
    </citation>
    <scope>NUCLEOTIDE SEQUENCE</scope>
    <source>
        <strain evidence="5">VKM B-1513</strain>
    </source>
</reference>
<reference evidence="5" key="1">
    <citation type="journal article" date="2014" name="Int. J. Syst. Evol. Microbiol.">
        <title>Complete genome sequence of Corynebacterium casei LMG S-19264T (=DSM 44701T), isolated from a smear-ripened cheese.</title>
        <authorList>
            <consortium name="US DOE Joint Genome Institute (JGI-PGF)"/>
            <person name="Walter F."/>
            <person name="Albersmeier A."/>
            <person name="Kalinowski J."/>
            <person name="Ruckert C."/>
        </authorList>
    </citation>
    <scope>NUCLEOTIDE SEQUENCE</scope>
    <source>
        <strain evidence="5">VKM B-1513</strain>
    </source>
</reference>
<dbReference type="PANTHER" id="PTHR32183">
    <property type="match status" value="1"/>
</dbReference>
<dbReference type="RefSeq" id="WP_271186780.1">
    <property type="nucleotide sequence ID" value="NZ_BSFE01000004.1"/>
</dbReference>
<dbReference type="InterPro" id="IPR029063">
    <property type="entry name" value="SAM-dependent_MTases_sf"/>
</dbReference>
<comment type="caution">
    <text evidence="5">The sequence shown here is derived from an EMBL/GenBank/DDBJ whole genome shotgun (WGS) entry which is preliminary data.</text>
</comment>
<dbReference type="GO" id="GO:0032259">
    <property type="term" value="P:methylation"/>
    <property type="evidence" value="ECO:0007669"/>
    <property type="project" value="UniProtKB-KW"/>
</dbReference>
<keyword evidence="3" id="KW-0808">Transferase</keyword>